<organism evidence="3 4">
    <name type="scientific">Zostera marina</name>
    <name type="common">Eelgrass</name>
    <dbReference type="NCBI Taxonomy" id="29655"/>
    <lineage>
        <taxon>Eukaryota</taxon>
        <taxon>Viridiplantae</taxon>
        <taxon>Streptophyta</taxon>
        <taxon>Embryophyta</taxon>
        <taxon>Tracheophyta</taxon>
        <taxon>Spermatophyta</taxon>
        <taxon>Magnoliopsida</taxon>
        <taxon>Liliopsida</taxon>
        <taxon>Zosteraceae</taxon>
        <taxon>Zostera</taxon>
    </lineage>
</organism>
<dbReference type="InterPro" id="IPR046848">
    <property type="entry name" value="E_motif"/>
</dbReference>
<keyword evidence="1" id="KW-0677">Repeat</keyword>
<evidence type="ECO:0000313" key="3">
    <source>
        <dbReference type="EMBL" id="KMZ68098.1"/>
    </source>
</evidence>
<reference evidence="4" key="1">
    <citation type="journal article" date="2016" name="Nature">
        <title>The genome of the seagrass Zostera marina reveals angiosperm adaptation to the sea.</title>
        <authorList>
            <person name="Olsen J.L."/>
            <person name="Rouze P."/>
            <person name="Verhelst B."/>
            <person name="Lin Y.-C."/>
            <person name="Bayer T."/>
            <person name="Collen J."/>
            <person name="Dattolo E."/>
            <person name="De Paoli E."/>
            <person name="Dittami S."/>
            <person name="Maumus F."/>
            <person name="Michel G."/>
            <person name="Kersting A."/>
            <person name="Lauritano C."/>
            <person name="Lohaus R."/>
            <person name="Toepel M."/>
            <person name="Tonon T."/>
            <person name="Vanneste K."/>
            <person name="Amirebrahimi M."/>
            <person name="Brakel J."/>
            <person name="Bostroem C."/>
            <person name="Chovatia M."/>
            <person name="Grimwood J."/>
            <person name="Jenkins J.W."/>
            <person name="Jueterbock A."/>
            <person name="Mraz A."/>
            <person name="Stam W.T."/>
            <person name="Tice H."/>
            <person name="Bornberg-Bauer E."/>
            <person name="Green P.J."/>
            <person name="Pearson G.A."/>
            <person name="Procaccini G."/>
            <person name="Duarte C.M."/>
            <person name="Schmutz J."/>
            <person name="Reusch T.B.H."/>
            <person name="Van de Peer Y."/>
        </authorList>
    </citation>
    <scope>NUCLEOTIDE SEQUENCE [LARGE SCALE GENOMIC DNA]</scope>
    <source>
        <strain evidence="4">cv. Finnish</strain>
    </source>
</reference>
<dbReference type="PROSITE" id="PS51375">
    <property type="entry name" value="PPR"/>
    <property type="match status" value="4"/>
</dbReference>
<dbReference type="OrthoDB" id="185373at2759"/>
<dbReference type="PANTHER" id="PTHR47926">
    <property type="entry name" value="PENTATRICOPEPTIDE REPEAT-CONTAINING PROTEIN"/>
    <property type="match status" value="1"/>
</dbReference>
<dbReference type="FunFam" id="1.25.40.10:FF:000158">
    <property type="entry name" value="pentatricopeptide repeat-containing protein At2g33680"/>
    <property type="match status" value="1"/>
</dbReference>
<protein>
    <recommendedName>
        <fullName evidence="5">Pentatricopeptide repeat-containing protein</fullName>
    </recommendedName>
</protein>
<dbReference type="Pfam" id="PF20431">
    <property type="entry name" value="E_motif"/>
    <property type="match status" value="1"/>
</dbReference>
<dbReference type="Proteomes" id="UP000036987">
    <property type="component" value="Unassembled WGS sequence"/>
</dbReference>
<dbReference type="Pfam" id="PF01535">
    <property type="entry name" value="PPR"/>
    <property type="match status" value="4"/>
</dbReference>
<gene>
    <name evidence="3" type="ORF">ZOSMA_24G01210</name>
</gene>
<evidence type="ECO:0000313" key="4">
    <source>
        <dbReference type="Proteomes" id="UP000036987"/>
    </source>
</evidence>
<evidence type="ECO:0008006" key="5">
    <source>
        <dbReference type="Google" id="ProtNLM"/>
    </source>
</evidence>
<feature type="repeat" description="PPR" evidence="2">
    <location>
        <begin position="110"/>
        <end position="144"/>
    </location>
</feature>
<dbReference type="GO" id="GO:0099402">
    <property type="term" value="P:plant organ development"/>
    <property type="evidence" value="ECO:0007669"/>
    <property type="project" value="UniProtKB-ARBA"/>
</dbReference>
<feature type="repeat" description="PPR" evidence="2">
    <location>
        <begin position="318"/>
        <end position="352"/>
    </location>
</feature>
<dbReference type="Pfam" id="PF12854">
    <property type="entry name" value="PPR_1"/>
    <property type="match status" value="1"/>
</dbReference>
<dbReference type="EMBL" id="LFYR01000864">
    <property type="protein sequence ID" value="KMZ68098.1"/>
    <property type="molecule type" value="Genomic_DNA"/>
</dbReference>
<name>A0A0K9PGD4_ZOSMR</name>
<dbReference type="InterPro" id="IPR002885">
    <property type="entry name" value="PPR_rpt"/>
</dbReference>
<dbReference type="Gene3D" id="1.25.40.10">
    <property type="entry name" value="Tetratricopeptide repeat domain"/>
    <property type="match status" value="5"/>
</dbReference>
<dbReference type="GO" id="GO:0009451">
    <property type="term" value="P:RNA modification"/>
    <property type="evidence" value="ECO:0007669"/>
    <property type="project" value="InterPro"/>
</dbReference>
<feature type="repeat" description="PPR" evidence="2">
    <location>
        <begin position="247"/>
        <end position="281"/>
    </location>
</feature>
<evidence type="ECO:0000256" key="2">
    <source>
        <dbReference type="PROSITE-ProRule" id="PRU00708"/>
    </source>
</evidence>
<dbReference type="SUPFAM" id="SSF48452">
    <property type="entry name" value="TPR-like"/>
    <property type="match status" value="1"/>
</dbReference>
<comment type="caution">
    <text evidence="3">The sequence shown here is derived from an EMBL/GenBank/DDBJ whole genome shotgun (WGS) entry which is preliminary data.</text>
</comment>
<dbReference type="OMA" id="QHGCGMW"/>
<proteinExistence type="predicted"/>
<dbReference type="InterPro" id="IPR046960">
    <property type="entry name" value="PPR_At4g14850-like_plant"/>
</dbReference>
<evidence type="ECO:0000256" key="1">
    <source>
        <dbReference type="ARBA" id="ARBA00022737"/>
    </source>
</evidence>
<feature type="repeat" description="PPR" evidence="2">
    <location>
        <begin position="48"/>
        <end position="82"/>
    </location>
</feature>
<accession>A0A0K9PGD4</accession>
<dbReference type="AlphaFoldDB" id="A0A0K9PGD4"/>
<dbReference type="NCBIfam" id="TIGR00756">
    <property type="entry name" value="PPR"/>
    <property type="match status" value="5"/>
</dbReference>
<dbReference type="Pfam" id="PF13041">
    <property type="entry name" value="PPR_2"/>
    <property type="match status" value="2"/>
</dbReference>
<dbReference type="InterPro" id="IPR011990">
    <property type="entry name" value="TPR-like_helical_dom_sf"/>
</dbReference>
<dbReference type="GO" id="GO:0003723">
    <property type="term" value="F:RNA binding"/>
    <property type="evidence" value="ECO:0007669"/>
    <property type="project" value="InterPro"/>
</dbReference>
<dbReference type="PANTHER" id="PTHR47926:SF533">
    <property type="entry name" value="DYW DOMAIN-CONTAINING PROTEIN"/>
    <property type="match status" value="1"/>
</dbReference>
<sequence>MNDAMMNNLIAYLFMSNKFQCTKLINGYLGGRRIADALHLFARMSDRDVVSWNSMIAGCLGCGETRLAHNLFSKMPERNVISWTTVVDGLSKSGRVDLAEDLFLRMPCKDQAAWNSMISGYCSNGRIDQAVGLFRRMSCPNVISWSAIIAGLDQNDRSQQALSMFGEMISTHHPHLIQPTSDTFSSVLTACASCADLLLGIQIHGRLTKSGYISDAFALTSLITLYTNCKQMVSSYKMLREDASRSTVASWTAVITGYGSNGEHRAAVEVFHEMRNTTCILPNQSTFTSTLKSCGGLEDLFEGTSIHGEAVKLGFGTDVFVGNSLIFMYSKCGDIENALKVFEELSERNLVSWNTIITGCAHNSRGLKSLALYKDMILTLLQPDEITYLGLLTACSHSKLVENARYFYRLLSRDANVCLRREHCICMVDVLCRSGNLEEAEKLIINTEEFKADVPIWLSLLSGCRMYSNATDLAMRAADHIFDVEPDCSAAYVLLSNIYASFGRWDDVAQIRIMMKTSGLSKIPGCSEIGRTNSSAMSISAMS</sequence>
<keyword evidence="4" id="KW-1185">Reference proteome</keyword>